<sequence>MPQNTCFSYSICTYHTASCFASLYKIKQHSTVGRDYANQTIPGRTQAVQTRSSHHKINHKLIFHDKVQGFKLYIAGCIEQAGFLSYEQGVSEAPNSGSFCGPLYQNAI</sequence>
<dbReference type="AlphaFoldDB" id="A0AAD6RL65"/>
<evidence type="ECO:0000313" key="2">
    <source>
        <dbReference type="Proteomes" id="UP001164929"/>
    </source>
</evidence>
<accession>A0AAD6RL65</accession>
<dbReference type="Proteomes" id="UP001164929">
    <property type="component" value="Chromosome 1"/>
</dbReference>
<evidence type="ECO:0000313" key="1">
    <source>
        <dbReference type="EMBL" id="KAJ7010092.1"/>
    </source>
</evidence>
<gene>
    <name evidence="1" type="ORF">NC653_000734</name>
</gene>
<dbReference type="EMBL" id="JAQIZT010000001">
    <property type="protein sequence ID" value="KAJ7010092.1"/>
    <property type="molecule type" value="Genomic_DNA"/>
</dbReference>
<reference evidence="1 2" key="1">
    <citation type="journal article" date="2023" name="Mol. Ecol. Resour.">
        <title>Chromosome-level genome assembly of a triploid poplar Populus alba 'Berolinensis'.</title>
        <authorList>
            <person name="Chen S."/>
            <person name="Yu Y."/>
            <person name="Wang X."/>
            <person name="Wang S."/>
            <person name="Zhang T."/>
            <person name="Zhou Y."/>
            <person name="He R."/>
            <person name="Meng N."/>
            <person name="Wang Y."/>
            <person name="Liu W."/>
            <person name="Liu Z."/>
            <person name="Liu J."/>
            <person name="Guo Q."/>
            <person name="Huang H."/>
            <person name="Sederoff R.R."/>
            <person name="Wang G."/>
            <person name="Qu G."/>
            <person name="Chen S."/>
        </authorList>
    </citation>
    <scope>NUCLEOTIDE SEQUENCE [LARGE SCALE GENOMIC DNA]</scope>
    <source>
        <strain evidence="1">SC-2020</strain>
    </source>
</reference>
<proteinExistence type="predicted"/>
<comment type="caution">
    <text evidence="1">The sequence shown here is derived from an EMBL/GenBank/DDBJ whole genome shotgun (WGS) entry which is preliminary data.</text>
</comment>
<name>A0AAD6RL65_9ROSI</name>
<keyword evidence="2" id="KW-1185">Reference proteome</keyword>
<organism evidence="1 2">
    <name type="scientific">Populus alba x Populus x berolinensis</name>
    <dbReference type="NCBI Taxonomy" id="444605"/>
    <lineage>
        <taxon>Eukaryota</taxon>
        <taxon>Viridiplantae</taxon>
        <taxon>Streptophyta</taxon>
        <taxon>Embryophyta</taxon>
        <taxon>Tracheophyta</taxon>
        <taxon>Spermatophyta</taxon>
        <taxon>Magnoliopsida</taxon>
        <taxon>eudicotyledons</taxon>
        <taxon>Gunneridae</taxon>
        <taxon>Pentapetalae</taxon>
        <taxon>rosids</taxon>
        <taxon>fabids</taxon>
        <taxon>Malpighiales</taxon>
        <taxon>Salicaceae</taxon>
        <taxon>Saliceae</taxon>
        <taxon>Populus</taxon>
    </lineage>
</organism>
<protein>
    <submittedName>
        <fullName evidence="1">Uncharacterized protein</fullName>
    </submittedName>
</protein>